<dbReference type="Pfam" id="PF03200">
    <property type="entry name" value="Glyco_hydro_63"/>
    <property type="match status" value="1"/>
</dbReference>
<evidence type="ECO:0000256" key="11">
    <source>
        <dbReference type="ARBA" id="ARBA00023295"/>
    </source>
</evidence>
<keyword evidence="21" id="KW-1185">Reference proteome</keyword>
<dbReference type="GO" id="GO:0004573">
    <property type="term" value="F:Glc3Man9GlcNAc2 oligosaccharide glucosidase activity"/>
    <property type="evidence" value="ECO:0007669"/>
    <property type="project" value="UniProtKB-UniRule"/>
</dbReference>
<comment type="function">
    <text evidence="14">In the context of N-glycan degradation, cleaves the distal alpha 1,2-linked glucose residue from the Glc(3)Man(9)GlcNAc(2) oligosaccharide precursor in a highly specific manner.</text>
</comment>
<sequence>MAGERRRRGGEGPRERNRERGNRREREQQRGPARGRAALAVAAAAALAVALGLAAAEWSRWSEASRLVTPHPAPPALPPGSTGPLASPHRFWGTYRPHVYFGMKTRSPWSVVTGLMWLQQREGGGSLRHTCEQSDGLSRYGWLMHDGEKFGVQEIRDGDLLLKTEFVKRPGGDHGGDWSWRVTARTEVRGGGSSPLLSLFFYIATDGQGTLQPHLENRTRLATVTGTAEELGHFTLTFLRPTTESGEDPKYASYNYLDAASPGLHLLTEVVRSSLSNRFVFAPPGAPRRRRFFGVDAFRGLPGAAGEPPRGRLLLHQVTLEPPGTVEVTFESGSASGRPGRLSGQSLSSALSQHAADFERRFEETFGLDRKGFPASQRRFAQAALSDMLGGLGYFHGQSLVRSPLTERPMPGPETALFTAVPSRSFFPRGFLWDEGFHQLLLARWDPALSREVIAHWLDLMNADGWIPREQILGEEARAKVPPEFLLQLSETANPPTLLLALQRLLPDAPLPYLRRLFPRLCAWYDWYNQTQAGPLPLTFRWRGRDPRPERFLNPKTLASGLDDYPRASHPSPEERHLDLRCWMALASRVLAEVAERLGEPAGRYRELEQALSDNSLLDQLHWAPELGAFADYGNHSAAVGLRWQRAAPPAPGRPPPPPELVREVREAPRLQFVGALGYVSLFPLLLQLLHPDSPRLPAMLDAMRSERQLWTPFGLRSLARDSPLYMQRNTQHDPPYWRGSVWVNINYLVLRALHGYASAKGPQRERAAELYRELRRNLMANLYRQHAESGFLWEHYSDSTGRGQGCHPFAGWSALVVLVMAEDY</sequence>
<evidence type="ECO:0000313" key="20">
    <source>
        <dbReference type="EMBL" id="NXV72002.1"/>
    </source>
</evidence>
<evidence type="ECO:0000259" key="19">
    <source>
        <dbReference type="Pfam" id="PF16923"/>
    </source>
</evidence>
<evidence type="ECO:0000256" key="17">
    <source>
        <dbReference type="SAM" id="MobiDB-lite"/>
    </source>
</evidence>
<comment type="caution">
    <text evidence="20">The sequence shown here is derived from an EMBL/GenBank/DDBJ whole genome shotgun (WGS) entry which is preliminary data.</text>
</comment>
<evidence type="ECO:0000256" key="12">
    <source>
        <dbReference type="ARBA" id="ARBA00038888"/>
    </source>
</evidence>
<dbReference type="Gene3D" id="1.50.10.10">
    <property type="match status" value="1"/>
</dbReference>
<keyword evidence="11 16" id="KW-0326">Glycosidase</keyword>
<accession>A0A7L3W5M1</accession>
<dbReference type="GO" id="GO:0006487">
    <property type="term" value="P:protein N-linked glycosylation"/>
    <property type="evidence" value="ECO:0007669"/>
    <property type="project" value="UniProtKB-UniRule"/>
</dbReference>
<protein>
    <recommendedName>
        <fullName evidence="15 16">Mannosyl-oligosaccharide glucosidase</fullName>
        <ecNumber evidence="12 16">3.2.1.106</ecNumber>
    </recommendedName>
</protein>
<keyword evidence="8" id="KW-1133">Transmembrane helix</keyword>
<dbReference type="InterPro" id="IPR008928">
    <property type="entry name" value="6-hairpin_glycosidase_sf"/>
</dbReference>
<evidence type="ECO:0000256" key="3">
    <source>
        <dbReference type="ARBA" id="ARBA00010833"/>
    </source>
</evidence>
<feature type="non-terminal residue" evidence="20">
    <location>
        <position position="1"/>
    </location>
</feature>
<feature type="region of interest" description="Disordered" evidence="17">
    <location>
        <begin position="1"/>
        <end position="34"/>
    </location>
</feature>
<dbReference type="GO" id="GO:0009311">
    <property type="term" value="P:oligosaccharide metabolic process"/>
    <property type="evidence" value="ECO:0007669"/>
    <property type="project" value="UniProtKB-UniRule"/>
</dbReference>
<reference evidence="20 21" key="1">
    <citation type="submission" date="2019-09" db="EMBL/GenBank/DDBJ databases">
        <title>Bird 10,000 Genomes (B10K) Project - Family phase.</title>
        <authorList>
            <person name="Zhang G."/>
        </authorList>
    </citation>
    <scope>NUCLEOTIDE SEQUENCE [LARGE SCALE GENOMIC DNA]</scope>
    <source>
        <strain evidence="20">OUT-0055</strain>
        <tissue evidence="20">Blood</tissue>
    </source>
</reference>
<comment type="function">
    <text evidence="16">Cleaves the distal alpha 1,2-linked glucose residue from the Glc(3)Man(9)GlcNAc(2) oligosaccharide precursor.</text>
</comment>
<feature type="domain" description="Glycosyl hydrolase family 63 C-terminal" evidence="18">
    <location>
        <begin position="343"/>
        <end position="823"/>
    </location>
</feature>
<comment type="catalytic activity">
    <reaction evidence="13">
        <text>N(4)-(alpha-D-Glc-(1-&gt;2)-alpha-D-Glc-(1-&gt;3)-alpha-D-Glc-(1-&gt;3)-alpha-D-Man-(1-&gt;2)-alpha-D-Man-(1-&gt;2)-alpha-D-Man-(1-&gt;3)-[alpha-D-Man-(1-&gt;2)-alpha-D-Man-(1-&gt;3)-[alpha-D-Man-(1-&gt;2)-alpha-D-Man-(1-&gt;6)]-alpha-D-Man-(1-&gt;6)]-beta-D-Man-(1-&gt;4)-beta-D-GlcNAc-(1-&gt;4)-beta-D-GlcNAc)-L-asparaginyl-[protein] + H2O = N(4)-(alpha-D-Glc-(1-&gt;3)-alpha-D-Glc-(1-&gt;3)-alpha-D-Man-(1-&gt;2)-alpha-D-Man-(1-&gt;2)-alpha-D-Man-(1-&gt;3)-[alpha-D-Man-(1-&gt;2)-alpha-D-Man-(1-&gt;3)-[alpha-D-Man-(1-&gt;2)-alpha-D-Man-(1-&gt;6)]-alpha-D-Man-(1-&gt;6)]-beta-D-Man-(1-&gt;4)-beta-D-GlcNAc-(1-&gt;4)-beta-D-GlcNAc)-L-asparaginyl-[protein] + beta-D-glucose</text>
        <dbReference type="Rhea" id="RHEA:55988"/>
        <dbReference type="Rhea" id="RHEA-COMP:12806"/>
        <dbReference type="Rhea" id="RHEA-COMP:14355"/>
        <dbReference type="ChEBI" id="CHEBI:15377"/>
        <dbReference type="ChEBI" id="CHEBI:15903"/>
        <dbReference type="ChEBI" id="CHEBI:59082"/>
        <dbReference type="ChEBI" id="CHEBI:132537"/>
        <dbReference type="EC" id="3.2.1.106"/>
    </reaction>
    <physiologicalReaction direction="left-to-right" evidence="13">
        <dbReference type="Rhea" id="RHEA:55989"/>
    </physiologicalReaction>
</comment>
<proteinExistence type="inferred from homology"/>
<dbReference type="InterPro" id="IPR031335">
    <property type="entry name" value="Glyco_hydro_63_C"/>
</dbReference>
<evidence type="ECO:0000256" key="6">
    <source>
        <dbReference type="ARBA" id="ARBA00022824"/>
    </source>
</evidence>
<dbReference type="SUPFAM" id="SSF48208">
    <property type="entry name" value="Six-hairpin glycosidases"/>
    <property type="match status" value="1"/>
</dbReference>
<evidence type="ECO:0000256" key="1">
    <source>
        <dbReference type="ARBA" id="ARBA00004648"/>
    </source>
</evidence>
<dbReference type="Proteomes" id="UP000518911">
    <property type="component" value="Unassembled WGS sequence"/>
</dbReference>
<evidence type="ECO:0000256" key="8">
    <source>
        <dbReference type="ARBA" id="ARBA00022989"/>
    </source>
</evidence>
<feature type="compositionally biased region" description="Basic and acidic residues" evidence="17">
    <location>
        <begin position="9"/>
        <end position="29"/>
    </location>
</feature>
<dbReference type="GO" id="GO:0005789">
    <property type="term" value="C:endoplasmic reticulum membrane"/>
    <property type="evidence" value="ECO:0007669"/>
    <property type="project" value="UniProtKB-SubCell"/>
</dbReference>
<name>A0A7L3W5M1_9GRUI</name>
<evidence type="ECO:0000256" key="15">
    <source>
        <dbReference type="ARBA" id="ARBA00073940"/>
    </source>
</evidence>
<dbReference type="PANTHER" id="PTHR10412:SF11">
    <property type="entry name" value="MANNOSYL-OLIGOSACCHARIDE GLUCOSIDASE"/>
    <property type="match status" value="1"/>
</dbReference>
<dbReference type="InterPro" id="IPR031631">
    <property type="entry name" value="Glyco_hydro_63N"/>
</dbReference>
<feature type="non-terminal residue" evidence="20">
    <location>
        <position position="825"/>
    </location>
</feature>
<dbReference type="PANTHER" id="PTHR10412">
    <property type="entry name" value="MANNOSYL-OLIGOSACCHARIDE GLUCOSIDASE"/>
    <property type="match status" value="1"/>
</dbReference>
<dbReference type="FunFam" id="2.70.98.110:FF:000001">
    <property type="entry name" value="Mannosyl-oligosaccharide glucosidase"/>
    <property type="match status" value="1"/>
</dbReference>
<keyword evidence="5 16" id="KW-0378">Hydrolase</keyword>
<keyword evidence="4" id="KW-0812">Transmembrane</keyword>
<dbReference type="InterPro" id="IPR004888">
    <property type="entry name" value="Glycoside_hydrolase_63"/>
</dbReference>
<keyword evidence="7" id="KW-0735">Signal-anchor</keyword>
<evidence type="ECO:0000259" key="18">
    <source>
        <dbReference type="Pfam" id="PF03200"/>
    </source>
</evidence>
<dbReference type="InterPro" id="IPR012341">
    <property type="entry name" value="6hp_glycosidase-like_sf"/>
</dbReference>
<evidence type="ECO:0000313" key="21">
    <source>
        <dbReference type="Proteomes" id="UP000518911"/>
    </source>
</evidence>
<evidence type="ECO:0000256" key="10">
    <source>
        <dbReference type="ARBA" id="ARBA00023180"/>
    </source>
</evidence>
<keyword evidence="9" id="KW-0472">Membrane</keyword>
<dbReference type="EC" id="3.2.1.106" evidence="12 16"/>
<evidence type="ECO:0000256" key="4">
    <source>
        <dbReference type="ARBA" id="ARBA00022692"/>
    </source>
</evidence>
<keyword evidence="10" id="KW-0325">Glycoprotein</keyword>
<dbReference type="AlphaFoldDB" id="A0A7L3W5M1"/>
<evidence type="ECO:0000256" key="14">
    <source>
        <dbReference type="ARBA" id="ARBA00054325"/>
    </source>
</evidence>
<organism evidence="20 21">
    <name type="scientific">Atlantisia rogersi</name>
    <name type="common">Inaccessible Island rail</name>
    <dbReference type="NCBI Taxonomy" id="2478892"/>
    <lineage>
        <taxon>Eukaryota</taxon>
        <taxon>Metazoa</taxon>
        <taxon>Chordata</taxon>
        <taxon>Craniata</taxon>
        <taxon>Vertebrata</taxon>
        <taxon>Euteleostomi</taxon>
        <taxon>Archelosauria</taxon>
        <taxon>Archosauria</taxon>
        <taxon>Dinosauria</taxon>
        <taxon>Saurischia</taxon>
        <taxon>Theropoda</taxon>
        <taxon>Coelurosauria</taxon>
        <taxon>Aves</taxon>
        <taxon>Neognathae</taxon>
        <taxon>Neoaves</taxon>
        <taxon>Gruiformes</taxon>
        <taxon>Rallidae</taxon>
        <taxon>Atlantisia</taxon>
    </lineage>
</organism>
<comment type="pathway">
    <text evidence="2">Glycan metabolism; N-glycan degradation.</text>
</comment>
<dbReference type="InterPro" id="IPR038518">
    <property type="entry name" value="Glyco_hydro_63N_sf"/>
</dbReference>
<dbReference type="FunFam" id="1.50.10.10:FF:000009">
    <property type="entry name" value="mannosyl-oligosaccharide glucosidase"/>
    <property type="match status" value="1"/>
</dbReference>
<dbReference type="OrthoDB" id="410058at2759"/>
<evidence type="ECO:0000256" key="9">
    <source>
        <dbReference type="ARBA" id="ARBA00023136"/>
    </source>
</evidence>
<dbReference type="Gene3D" id="2.70.98.110">
    <property type="entry name" value="Glycosyl hydrolase family 63, N-terminal domain"/>
    <property type="match status" value="1"/>
</dbReference>
<comment type="similarity">
    <text evidence="3 16">Belongs to the glycosyl hydrolase 63 family.</text>
</comment>
<dbReference type="Pfam" id="PF16923">
    <property type="entry name" value="Glyco_hydro_63N"/>
    <property type="match status" value="1"/>
</dbReference>
<evidence type="ECO:0000256" key="2">
    <source>
        <dbReference type="ARBA" id="ARBA00004740"/>
    </source>
</evidence>
<feature type="domain" description="Glycosyl hydrolase family 63 N-terminal" evidence="19">
    <location>
        <begin position="91"/>
        <end position="248"/>
    </location>
</feature>
<dbReference type="EMBL" id="VZUJ01042044">
    <property type="protein sequence ID" value="NXV72002.1"/>
    <property type="molecule type" value="Genomic_DNA"/>
</dbReference>
<evidence type="ECO:0000256" key="13">
    <source>
        <dbReference type="ARBA" id="ARBA00052596"/>
    </source>
</evidence>
<evidence type="ECO:0000256" key="16">
    <source>
        <dbReference type="RuleBase" id="RU368089"/>
    </source>
</evidence>
<evidence type="ECO:0000256" key="7">
    <source>
        <dbReference type="ARBA" id="ARBA00022968"/>
    </source>
</evidence>
<gene>
    <name evidence="20" type="primary">Mogs</name>
    <name evidence="20" type="ORF">ATLROG_R13583</name>
</gene>
<evidence type="ECO:0000256" key="5">
    <source>
        <dbReference type="ARBA" id="ARBA00022801"/>
    </source>
</evidence>
<comment type="subcellular location">
    <subcellularLocation>
        <location evidence="1 16">Endoplasmic reticulum membrane</location>
        <topology evidence="1 16">Single-pass type II membrane protein</topology>
    </subcellularLocation>
</comment>
<keyword evidence="6 16" id="KW-0256">Endoplasmic reticulum</keyword>